<dbReference type="RefSeq" id="WP_273928161.1">
    <property type="nucleotide sequence ID" value="NZ_JAQSIO010000007.1"/>
</dbReference>
<proteinExistence type="predicted"/>
<name>A0ABT5MIJ4_9BURK</name>
<accession>A0ABT5MIJ4</accession>
<protein>
    <recommendedName>
        <fullName evidence="4">LPP20 lipoprotein</fullName>
    </recommendedName>
</protein>
<evidence type="ECO:0008006" key="4">
    <source>
        <dbReference type="Google" id="ProtNLM"/>
    </source>
</evidence>
<comment type="caution">
    <text evidence="2">The sequence shown here is derived from an EMBL/GenBank/DDBJ whole genome shotgun (WGS) entry which is preliminary data.</text>
</comment>
<reference evidence="2 3" key="1">
    <citation type="submission" date="2023-02" db="EMBL/GenBank/DDBJ databases">
        <title>Bacterial whole genome sequence for Curvibacter sp. HBC28.</title>
        <authorList>
            <person name="Le V."/>
            <person name="Ko S.-R."/>
            <person name="Ahn C.-Y."/>
            <person name="Oh H.-M."/>
        </authorList>
    </citation>
    <scope>NUCLEOTIDE SEQUENCE [LARGE SCALE GENOMIC DNA]</scope>
    <source>
        <strain evidence="2 3">HBC28</strain>
    </source>
</reference>
<keyword evidence="1" id="KW-0732">Signal</keyword>
<evidence type="ECO:0000313" key="2">
    <source>
        <dbReference type="EMBL" id="MDD0816408.1"/>
    </source>
</evidence>
<feature type="chain" id="PRO_5047216447" description="LPP20 lipoprotein" evidence="1">
    <location>
        <begin position="18"/>
        <end position="384"/>
    </location>
</feature>
<evidence type="ECO:0000313" key="3">
    <source>
        <dbReference type="Proteomes" id="UP001528672"/>
    </source>
</evidence>
<gene>
    <name evidence="2" type="ORF">PSQ39_17345</name>
</gene>
<organism evidence="2 3">
    <name type="scientific">Curvibacter microcysteis</name>
    <dbReference type="NCBI Taxonomy" id="3026419"/>
    <lineage>
        <taxon>Bacteria</taxon>
        <taxon>Pseudomonadati</taxon>
        <taxon>Pseudomonadota</taxon>
        <taxon>Betaproteobacteria</taxon>
        <taxon>Burkholderiales</taxon>
        <taxon>Comamonadaceae</taxon>
        <taxon>Curvibacter</taxon>
    </lineage>
</organism>
<feature type="signal peptide" evidence="1">
    <location>
        <begin position="1"/>
        <end position="17"/>
    </location>
</feature>
<dbReference type="EMBL" id="JAQSIO010000007">
    <property type="protein sequence ID" value="MDD0816408.1"/>
    <property type="molecule type" value="Genomic_DNA"/>
</dbReference>
<evidence type="ECO:0000256" key="1">
    <source>
        <dbReference type="SAM" id="SignalP"/>
    </source>
</evidence>
<keyword evidence="3" id="KW-1185">Reference proteome</keyword>
<sequence length="384" mass="41695">MNILVLAALCTAASAHAELRLSCPVQWEQLNALRGAELNASVMGVKVRDWTPEYLDQVRRKSEECSRSGAGPESLRKAEHMDGVSRVYPAAKQFIAENADRVQQEKTRDQIGATVQQSDLKQVITLDGKGLPKSITIVYGPTGRATKSCDMLSGGIGYATAESYGQAVQFARMCQQVGLTSAETVTNLERQAAAVPTLYKALDAFADRAKQLAATSNPAEGQLKELEVQQQKLSGQLRALQLPNNDEAFVAANKTVTEMRERVQMAACGDQAVKAGFPVSWKANYIVMELNSPELFCNFVQAAQRNGAQIRYLATGLLSKEGFEVKSPKRTVQVFTQAERMPGGDPSVKVMIPVSAKIDGKSTDVTRNNLRAVAAELIAAMRNQ</sequence>
<dbReference type="Proteomes" id="UP001528672">
    <property type="component" value="Unassembled WGS sequence"/>
</dbReference>